<evidence type="ECO:0000256" key="1">
    <source>
        <dbReference type="SAM" id="MobiDB-lite"/>
    </source>
</evidence>
<keyword evidence="3" id="KW-1185">Reference proteome</keyword>
<sequence>MSAPEYALAPRPKAKPQVQAPLAGSTFLQSSSPPKTEKSKSGLKKRKRRKKARGDAPRKNDRNSEDTTVILDINPLVNSEAGGVRKVVQKTLSESLIITYRDSVDMEHPVDALQRGMNYFNRSHLNPSLERCSVPYSCCKRSRSSNSGSVAASLHCGQGVLNMSDAWHKVHIDSCTDAVNIKDNVIVIGGGSVVVVILLSFIDMITNTVIDEIDIIRSIYVHAAAATNRQHS</sequence>
<organism evidence="2 3">
    <name type="scientific">Rhipicephalus sanguineus</name>
    <name type="common">Brown dog tick</name>
    <name type="synonym">Ixodes sanguineus</name>
    <dbReference type="NCBI Taxonomy" id="34632"/>
    <lineage>
        <taxon>Eukaryota</taxon>
        <taxon>Metazoa</taxon>
        <taxon>Ecdysozoa</taxon>
        <taxon>Arthropoda</taxon>
        <taxon>Chelicerata</taxon>
        <taxon>Arachnida</taxon>
        <taxon>Acari</taxon>
        <taxon>Parasitiformes</taxon>
        <taxon>Ixodida</taxon>
        <taxon>Ixodoidea</taxon>
        <taxon>Ixodidae</taxon>
        <taxon>Rhipicephalinae</taxon>
        <taxon>Rhipicephalus</taxon>
        <taxon>Rhipicephalus</taxon>
    </lineage>
</organism>
<feature type="compositionally biased region" description="Basic and acidic residues" evidence="1">
    <location>
        <begin position="53"/>
        <end position="65"/>
    </location>
</feature>
<dbReference type="VEuPathDB" id="VectorBase:RSAN_038123"/>
<dbReference type="Proteomes" id="UP000821837">
    <property type="component" value="Chromosome 6"/>
</dbReference>
<feature type="compositionally biased region" description="Basic residues" evidence="1">
    <location>
        <begin position="41"/>
        <end position="52"/>
    </location>
</feature>
<reference evidence="2" key="2">
    <citation type="submission" date="2021-09" db="EMBL/GenBank/DDBJ databases">
        <authorList>
            <person name="Jia N."/>
            <person name="Wang J."/>
            <person name="Shi W."/>
            <person name="Du L."/>
            <person name="Sun Y."/>
            <person name="Zhan W."/>
            <person name="Jiang J."/>
            <person name="Wang Q."/>
            <person name="Zhang B."/>
            <person name="Ji P."/>
            <person name="Sakyi L.B."/>
            <person name="Cui X."/>
            <person name="Yuan T."/>
            <person name="Jiang B."/>
            <person name="Yang W."/>
            <person name="Lam T.T.-Y."/>
            <person name="Chang Q."/>
            <person name="Ding S."/>
            <person name="Wang X."/>
            <person name="Zhu J."/>
            <person name="Ruan X."/>
            <person name="Zhao L."/>
            <person name="Wei J."/>
            <person name="Que T."/>
            <person name="Du C."/>
            <person name="Cheng J."/>
            <person name="Dai P."/>
            <person name="Han X."/>
            <person name="Huang E."/>
            <person name="Gao Y."/>
            <person name="Liu J."/>
            <person name="Shao H."/>
            <person name="Ye R."/>
            <person name="Li L."/>
            <person name="Wei W."/>
            <person name="Wang X."/>
            <person name="Wang C."/>
            <person name="Huo Q."/>
            <person name="Li W."/>
            <person name="Guo W."/>
            <person name="Chen H."/>
            <person name="Chen S."/>
            <person name="Zhou L."/>
            <person name="Zhou L."/>
            <person name="Ni X."/>
            <person name="Tian J."/>
            <person name="Zhou Y."/>
            <person name="Sheng Y."/>
            <person name="Liu T."/>
            <person name="Pan Y."/>
            <person name="Xia L."/>
            <person name="Li J."/>
            <person name="Zhao F."/>
            <person name="Cao W."/>
        </authorList>
    </citation>
    <scope>NUCLEOTIDE SEQUENCE</scope>
    <source>
        <strain evidence="2">Rsan-2018</strain>
        <tissue evidence="2">Larvae</tissue>
    </source>
</reference>
<gene>
    <name evidence="2" type="ORF">HPB52_015140</name>
</gene>
<evidence type="ECO:0000313" key="3">
    <source>
        <dbReference type="Proteomes" id="UP000821837"/>
    </source>
</evidence>
<protein>
    <submittedName>
        <fullName evidence="2">Uncharacterized protein</fullName>
    </submittedName>
</protein>
<dbReference type="AlphaFoldDB" id="A0A9D4PN15"/>
<accession>A0A9D4PN15</accession>
<comment type="caution">
    <text evidence="2">The sequence shown here is derived from an EMBL/GenBank/DDBJ whole genome shotgun (WGS) entry which is preliminary data.</text>
</comment>
<name>A0A9D4PN15_RHISA</name>
<dbReference type="EMBL" id="JABSTV010001252">
    <property type="protein sequence ID" value="KAH7947679.1"/>
    <property type="molecule type" value="Genomic_DNA"/>
</dbReference>
<evidence type="ECO:0000313" key="2">
    <source>
        <dbReference type="EMBL" id="KAH7947679.1"/>
    </source>
</evidence>
<reference evidence="2" key="1">
    <citation type="journal article" date="2020" name="Cell">
        <title>Large-Scale Comparative Analyses of Tick Genomes Elucidate Their Genetic Diversity and Vector Capacities.</title>
        <authorList>
            <consortium name="Tick Genome and Microbiome Consortium (TIGMIC)"/>
            <person name="Jia N."/>
            <person name="Wang J."/>
            <person name="Shi W."/>
            <person name="Du L."/>
            <person name="Sun Y."/>
            <person name="Zhan W."/>
            <person name="Jiang J.F."/>
            <person name="Wang Q."/>
            <person name="Zhang B."/>
            <person name="Ji P."/>
            <person name="Bell-Sakyi L."/>
            <person name="Cui X.M."/>
            <person name="Yuan T.T."/>
            <person name="Jiang B.G."/>
            <person name="Yang W.F."/>
            <person name="Lam T.T."/>
            <person name="Chang Q.C."/>
            <person name="Ding S.J."/>
            <person name="Wang X.J."/>
            <person name="Zhu J.G."/>
            <person name="Ruan X.D."/>
            <person name="Zhao L."/>
            <person name="Wei J.T."/>
            <person name="Ye R.Z."/>
            <person name="Que T.C."/>
            <person name="Du C.H."/>
            <person name="Zhou Y.H."/>
            <person name="Cheng J.X."/>
            <person name="Dai P.F."/>
            <person name="Guo W.B."/>
            <person name="Han X.H."/>
            <person name="Huang E.J."/>
            <person name="Li L.F."/>
            <person name="Wei W."/>
            <person name="Gao Y.C."/>
            <person name="Liu J.Z."/>
            <person name="Shao H.Z."/>
            <person name="Wang X."/>
            <person name="Wang C.C."/>
            <person name="Yang T.C."/>
            <person name="Huo Q.B."/>
            <person name="Li W."/>
            <person name="Chen H.Y."/>
            <person name="Chen S.E."/>
            <person name="Zhou L.G."/>
            <person name="Ni X.B."/>
            <person name="Tian J.H."/>
            <person name="Sheng Y."/>
            <person name="Liu T."/>
            <person name="Pan Y.S."/>
            <person name="Xia L.Y."/>
            <person name="Li J."/>
            <person name="Zhao F."/>
            <person name="Cao W.C."/>
        </authorList>
    </citation>
    <scope>NUCLEOTIDE SEQUENCE</scope>
    <source>
        <strain evidence="2">Rsan-2018</strain>
    </source>
</reference>
<feature type="region of interest" description="Disordered" evidence="1">
    <location>
        <begin position="1"/>
        <end position="67"/>
    </location>
</feature>
<proteinExistence type="predicted"/>